<sequence>MAVCDEIDGCLFWSLQIHYISKLAANESIKLDTLAFLCTTLARLNAQAYPRTSRPVQSFL</sequence>
<organism evidence="1 2">
    <name type="scientific">Paxillus rubicundulus Ve08.2h10</name>
    <dbReference type="NCBI Taxonomy" id="930991"/>
    <lineage>
        <taxon>Eukaryota</taxon>
        <taxon>Fungi</taxon>
        <taxon>Dikarya</taxon>
        <taxon>Basidiomycota</taxon>
        <taxon>Agaricomycotina</taxon>
        <taxon>Agaricomycetes</taxon>
        <taxon>Agaricomycetidae</taxon>
        <taxon>Boletales</taxon>
        <taxon>Paxilineae</taxon>
        <taxon>Paxillaceae</taxon>
        <taxon>Paxillus</taxon>
    </lineage>
</organism>
<dbReference type="HOGENOM" id="CLU_2942449_0_0_1"/>
<dbReference type="Proteomes" id="UP000054538">
    <property type="component" value="Unassembled WGS sequence"/>
</dbReference>
<reference evidence="2" key="2">
    <citation type="submission" date="2015-01" db="EMBL/GenBank/DDBJ databases">
        <title>Evolutionary Origins and Diversification of the Mycorrhizal Mutualists.</title>
        <authorList>
            <consortium name="DOE Joint Genome Institute"/>
            <consortium name="Mycorrhizal Genomics Consortium"/>
            <person name="Kohler A."/>
            <person name="Kuo A."/>
            <person name="Nagy L.G."/>
            <person name="Floudas D."/>
            <person name="Copeland A."/>
            <person name="Barry K.W."/>
            <person name="Cichocki N."/>
            <person name="Veneault-Fourrey C."/>
            <person name="LaButti K."/>
            <person name="Lindquist E.A."/>
            <person name="Lipzen A."/>
            <person name="Lundell T."/>
            <person name="Morin E."/>
            <person name="Murat C."/>
            <person name="Riley R."/>
            <person name="Ohm R."/>
            <person name="Sun H."/>
            <person name="Tunlid A."/>
            <person name="Henrissat B."/>
            <person name="Grigoriev I.V."/>
            <person name="Hibbett D.S."/>
            <person name="Martin F."/>
        </authorList>
    </citation>
    <scope>NUCLEOTIDE SEQUENCE [LARGE SCALE GENOMIC DNA]</scope>
    <source>
        <strain evidence="2">Ve08.2h10</strain>
    </source>
</reference>
<proteinExistence type="predicted"/>
<evidence type="ECO:0000313" key="1">
    <source>
        <dbReference type="EMBL" id="KIK93822.1"/>
    </source>
</evidence>
<dbReference type="InParanoid" id="A0A0D0D9R5"/>
<name>A0A0D0D9R5_9AGAM</name>
<dbReference type="EMBL" id="KN825152">
    <property type="protein sequence ID" value="KIK93822.1"/>
    <property type="molecule type" value="Genomic_DNA"/>
</dbReference>
<evidence type="ECO:0000313" key="2">
    <source>
        <dbReference type="Proteomes" id="UP000054538"/>
    </source>
</evidence>
<protein>
    <submittedName>
        <fullName evidence="1">Uncharacterized protein</fullName>
    </submittedName>
</protein>
<dbReference type="AlphaFoldDB" id="A0A0D0D9R5"/>
<gene>
    <name evidence="1" type="ORF">PAXRUDRAFT_828601</name>
</gene>
<accession>A0A0D0D9R5</accession>
<keyword evidence="2" id="KW-1185">Reference proteome</keyword>
<reference evidence="1 2" key="1">
    <citation type="submission" date="2014-04" db="EMBL/GenBank/DDBJ databases">
        <authorList>
            <consortium name="DOE Joint Genome Institute"/>
            <person name="Kuo A."/>
            <person name="Kohler A."/>
            <person name="Jargeat P."/>
            <person name="Nagy L.G."/>
            <person name="Floudas D."/>
            <person name="Copeland A."/>
            <person name="Barry K.W."/>
            <person name="Cichocki N."/>
            <person name="Veneault-Fourrey C."/>
            <person name="LaButti K."/>
            <person name="Lindquist E.A."/>
            <person name="Lipzen A."/>
            <person name="Lundell T."/>
            <person name="Morin E."/>
            <person name="Murat C."/>
            <person name="Sun H."/>
            <person name="Tunlid A."/>
            <person name="Henrissat B."/>
            <person name="Grigoriev I.V."/>
            <person name="Hibbett D.S."/>
            <person name="Martin F."/>
            <person name="Nordberg H.P."/>
            <person name="Cantor M.N."/>
            <person name="Hua S.X."/>
        </authorList>
    </citation>
    <scope>NUCLEOTIDE SEQUENCE [LARGE SCALE GENOMIC DNA]</scope>
    <source>
        <strain evidence="1 2">Ve08.2h10</strain>
    </source>
</reference>